<feature type="transmembrane region" description="Helical" evidence="9">
    <location>
        <begin position="193"/>
        <end position="215"/>
    </location>
</feature>
<keyword evidence="4 9" id="KW-0812">Transmembrane</keyword>
<feature type="compositionally biased region" description="Basic and acidic residues" evidence="8">
    <location>
        <begin position="537"/>
        <end position="548"/>
    </location>
</feature>
<dbReference type="PANTHER" id="PTHR48022">
    <property type="entry name" value="PLASTIDIC GLUCOSE TRANSPORTER 4"/>
    <property type="match status" value="1"/>
</dbReference>
<keyword evidence="5 9" id="KW-1133">Transmembrane helix</keyword>
<comment type="subcellular location">
    <subcellularLocation>
        <location evidence="1">Membrane</location>
        <topology evidence="1">Multi-pass membrane protein</topology>
    </subcellularLocation>
</comment>
<protein>
    <recommendedName>
        <fullName evidence="10">Major facilitator superfamily (MFS) profile domain-containing protein</fullName>
    </recommendedName>
</protein>
<evidence type="ECO:0000256" key="7">
    <source>
        <dbReference type="RuleBase" id="RU003346"/>
    </source>
</evidence>
<dbReference type="GO" id="GO:0016020">
    <property type="term" value="C:membrane"/>
    <property type="evidence" value="ECO:0007669"/>
    <property type="project" value="UniProtKB-SubCell"/>
</dbReference>
<dbReference type="InterPro" id="IPR005828">
    <property type="entry name" value="MFS_sugar_transport-like"/>
</dbReference>
<dbReference type="PANTHER" id="PTHR48022:SF55">
    <property type="entry name" value="SUGAR TRANSPORTER STL1"/>
    <property type="match status" value="1"/>
</dbReference>
<dbReference type="OrthoDB" id="6133115at2759"/>
<dbReference type="AlphaFoldDB" id="A0A1L9RTP9"/>
<feature type="transmembrane region" description="Helical" evidence="9">
    <location>
        <begin position="383"/>
        <end position="403"/>
    </location>
</feature>
<dbReference type="InterPro" id="IPR005829">
    <property type="entry name" value="Sugar_transporter_CS"/>
</dbReference>
<dbReference type="FunFam" id="1.20.1250.20:FF:000061">
    <property type="entry name" value="MFS sugar transporter"/>
    <property type="match status" value="1"/>
</dbReference>
<dbReference type="VEuPathDB" id="FungiDB:ASPWEDRAFT_35932"/>
<dbReference type="InterPro" id="IPR020846">
    <property type="entry name" value="MFS_dom"/>
</dbReference>
<dbReference type="SUPFAM" id="SSF103473">
    <property type="entry name" value="MFS general substrate transporter"/>
    <property type="match status" value="1"/>
</dbReference>
<feature type="transmembrane region" description="Helical" evidence="9">
    <location>
        <begin position="444"/>
        <end position="465"/>
    </location>
</feature>
<gene>
    <name evidence="11" type="ORF">ASPWEDRAFT_35932</name>
</gene>
<feature type="transmembrane region" description="Helical" evidence="9">
    <location>
        <begin position="102"/>
        <end position="124"/>
    </location>
</feature>
<evidence type="ECO:0000256" key="6">
    <source>
        <dbReference type="ARBA" id="ARBA00023136"/>
    </source>
</evidence>
<dbReference type="Pfam" id="PF00083">
    <property type="entry name" value="Sugar_tr"/>
    <property type="match status" value="1"/>
</dbReference>
<dbReference type="EMBL" id="KV878210">
    <property type="protein sequence ID" value="OJJ38326.1"/>
    <property type="molecule type" value="Genomic_DNA"/>
</dbReference>
<evidence type="ECO:0000259" key="10">
    <source>
        <dbReference type="PROSITE" id="PS50850"/>
    </source>
</evidence>
<feature type="transmembrane region" description="Helical" evidence="9">
    <location>
        <begin position="292"/>
        <end position="310"/>
    </location>
</feature>
<evidence type="ECO:0000313" key="11">
    <source>
        <dbReference type="EMBL" id="OJJ38326.1"/>
    </source>
</evidence>
<dbReference type="NCBIfam" id="TIGR00879">
    <property type="entry name" value="SP"/>
    <property type="match status" value="1"/>
</dbReference>
<organism evidence="11 12">
    <name type="scientific">Aspergillus wentii DTO 134E9</name>
    <dbReference type="NCBI Taxonomy" id="1073089"/>
    <lineage>
        <taxon>Eukaryota</taxon>
        <taxon>Fungi</taxon>
        <taxon>Dikarya</taxon>
        <taxon>Ascomycota</taxon>
        <taxon>Pezizomycotina</taxon>
        <taxon>Eurotiomycetes</taxon>
        <taxon>Eurotiomycetidae</taxon>
        <taxon>Eurotiales</taxon>
        <taxon>Aspergillaceae</taxon>
        <taxon>Aspergillus</taxon>
        <taxon>Aspergillus subgen. Cremei</taxon>
    </lineage>
</organism>
<name>A0A1L9RTP9_ASPWE</name>
<evidence type="ECO:0000256" key="4">
    <source>
        <dbReference type="ARBA" id="ARBA00022692"/>
    </source>
</evidence>
<evidence type="ECO:0000256" key="1">
    <source>
        <dbReference type="ARBA" id="ARBA00004141"/>
    </source>
</evidence>
<feature type="transmembrane region" description="Helical" evidence="9">
    <location>
        <begin position="415"/>
        <end position="438"/>
    </location>
</feature>
<evidence type="ECO:0000256" key="2">
    <source>
        <dbReference type="ARBA" id="ARBA00010992"/>
    </source>
</evidence>
<evidence type="ECO:0000256" key="9">
    <source>
        <dbReference type="SAM" id="Phobius"/>
    </source>
</evidence>
<dbReference type="Gene3D" id="1.20.1250.20">
    <property type="entry name" value="MFS general substrate transporter like domains"/>
    <property type="match status" value="1"/>
</dbReference>
<comment type="similarity">
    <text evidence="2 7">Belongs to the major facilitator superfamily. Sugar transporter (TC 2.A.1.1) family.</text>
</comment>
<evidence type="ECO:0000313" key="12">
    <source>
        <dbReference type="Proteomes" id="UP000184383"/>
    </source>
</evidence>
<feature type="transmembrane region" description="Helical" evidence="9">
    <location>
        <begin position="162"/>
        <end position="181"/>
    </location>
</feature>
<feature type="transmembrane region" description="Helical" evidence="9">
    <location>
        <begin position="322"/>
        <end position="343"/>
    </location>
</feature>
<dbReference type="GO" id="GO:0015793">
    <property type="term" value="P:glycerol transmembrane transport"/>
    <property type="evidence" value="ECO:0007669"/>
    <property type="project" value="TreeGrafter"/>
</dbReference>
<evidence type="ECO:0000256" key="5">
    <source>
        <dbReference type="ARBA" id="ARBA00022989"/>
    </source>
</evidence>
<feature type="region of interest" description="Disordered" evidence="8">
    <location>
        <begin position="520"/>
        <end position="548"/>
    </location>
</feature>
<feature type="domain" description="Major facilitator superfamily (MFS) profile" evidence="10">
    <location>
        <begin position="17"/>
        <end position="469"/>
    </location>
</feature>
<dbReference type="PRINTS" id="PR00171">
    <property type="entry name" value="SUGRTRNSPORT"/>
</dbReference>
<dbReference type="GeneID" id="63750183"/>
<keyword evidence="12" id="KW-1185">Reference proteome</keyword>
<dbReference type="GO" id="GO:0005351">
    <property type="term" value="F:carbohydrate:proton symporter activity"/>
    <property type="evidence" value="ECO:0007669"/>
    <property type="project" value="TreeGrafter"/>
</dbReference>
<evidence type="ECO:0000256" key="3">
    <source>
        <dbReference type="ARBA" id="ARBA00022448"/>
    </source>
</evidence>
<dbReference type="PROSITE" id="PS50850">
    <property type="entry name" value="MFS"/>
    <property type="match status" value="1"/>
</dbReference>
<feature type="transmembrane region" description="Helical" evidence="9">
    <location>
        <begin position="69"/>
        <end position="90"/>
    </location>
</feature>
<dbReference type="Proteomes" id="UP000184383">
    <property type="component" value="Unassembled WGS sequence"/>
</dbReference>
<accession>A0A1L9RTP9</accession>
<evidence type="ECO:0000256" key="8">
    <source>
        <dbReference type="SAM" id="MobiDB-lite"/>
    </source>
</evidence>
<dbReference type="RefSeq" id="XP_040692002.1">
    <property type="nucleotide sequence ID" value="XM_040834335.1"/>
</dbReference>
<feature type="transmembrane region" description="Helical" evidence="9">
    <location>
        <begin position="12"/>
        <end position="30"/>
    </location>
</feature>
<feature type="transmembrane region" description="Helical" evidence="9">
    <location>
        <begin position="130"/>
        <end position="150"/>
    </location>
</feature>
<feature type="transmembrane region" description="Helical" evidence="9">
    <location>
        <begin position="350"/>
        <end position="371"/>
    </location>
</feature>
<proteinExistence type="inferred from homology"/>
<feature type="compositionally biased region" description="Basic and acidic residues" evidence="8">
    <location>
        <begin position="520"/>
        <end position="529"/>
    </location>
</feature>
<reference evidence="12" key="1">
    <citation type="journal article" date="2017" name="Genome Biol.">
        <title>Comparative genomics reveals high biological diversity and specific adaptations in the industrially and medically important fungal genus Aspergillus.</title>
        <authorList>
            <person name="de Vries R.P."/>
            <person name="Riley R."/>
            <person name="Wiebenga A."/>
            <person name="Aguilar-Osorio G."/>
            <person name="Amillis S."/>
            <person name="Uchima C.A."/>
            <person name="Anderluh G."/>
            <person name="Asadollahi M."/>
            <person name="Askin M."/>
            <person name="Barry K."/>
            <person name="Battaglia E."/>
            <person name="Bayram O."/>
            <person name="Benocci T."/>
            <person name="Braus-Stromeyer S.A."/>
            <person name="Caldana C."/>
            <person name="Canovas D."/>
            <person name="Cerqueira G.C."/>
            <person name="Chen F."/>
            <person name="Chen W."/>
            <person name="Choi C."/>
            <person name="Clum A."/>
            <person name="Dos Santos R.A."/>
            <person name="Damasio A.R."/>
            <person name="Diallinas G."/>
            <person name="Emri T."/>
            <person name="Fekete E."/>
            <person name="Flipphi M."/>
            <person name="Freyberg S."/>
            <person name="Gallo A."/>
            <person name="Gournas C."/>
            <person name="Habgood R."/>
            <person name="Hainaut M."/>
            <person name="Harispe M.L."/>
            <person name="Henrissat B."/>
            <person name="Hilden K.S."/>
            <person name="Hope R."/>
            <person name="Hossain A."/>
            <person name="Karabika E."/>
            <person name="Karaffa L."/>
            <person name="Karanyi Z."/>
            <person name="Krasevec N."/>
            <person name="Kuo A."/>
            <person name="Kusch H."/>
            <person name="LaButti K."/>
            <person name="Lagendijk E.L."/>
            <person name="Lapidus A."/>
            <person name="Levasseur A."/>
            <person name="Lindquist E."/>
            <person name="Lipzen A."/>
            <person name="Logrieco A.F."/>
            <person name="MacCabe A."/>
            <person name="Maekelae M.R."/>
            <person name="Malavazi I."/>
            <person name="Melin P."/>
            <person name="Meyer V."/>
            <person name="Mielnichuk N."/>
            <person name="Miskei M."/>
            <person name="Molnar A.P."/>
            <person name="Mule G."/>
            <person name="Ngan C.Y."/>
            <person name="Orejas M."/>
            <person name="Orosz E."/>
            <person name="Ouedraogo J.P."/>
            <person name="Overkamp K.M."/>
            <person name="Park H.-S."/>
            <person name="Perrone G."/>
            <person name="Piumi F."/>
            <person name="Punt P.J."/>
            <person name="Ram A.F."/>
            <person name="Ramon A."/>
            <person name="Rauscher S."/>
            <person name="Record E."/>
            <person name="Riano-Pachon D.M."/>
            <person name="Robert V."/>
            <person name="Roehrig J."/>
            <person name="Ruller R."/>
            <person name="Salamov A."/>
            <person name="Salih N.S."/>
            <person name="Samson R.A."/>
            <person name="Sandor E."/>
            <person name="Sanguinetti M."/>
            <person name="Schuetze T."/>
            <person name="Sepcic K."/>
            <person name="Shelest E."/>
            <person name="Sherlock G."/>
            <person name="Sophianopoulou V."/>
            <person name="Squina F.M."/>
            <person name="Sun H."/>
            <person name="Susca A."/>
            <person name="Todd R.B."/>
            <person name="Tsang A."/>
            <person name="Unkles S.E."/>
            <person name="van de Wiele N."/>
            <person name="van Rossen-Uffink D."/>
            <person name="Oliveira J.V."/>
            <person name="Vesth T.C."/>
            <person name="Visser J."/>
            <person name="Yu J.-H."/>
            <person name="Zhou M."/>
            <person name="Andersen M.R."/>
            <person name="Archer D.B."/>
            <person name="Baker S.E."/>
            <person name="Benoit I."/>
            <person name="Brakhage A.A."/>
            <person name="Braus G.H."/>
            <person name="Fischer R."/>
            <person name="Frisvad J.C."/>
            <person name="Goldman G.H."/>
            <person name="Houbraken J."/>
            <person name="Oakley B."/>
            <person name="Pocsi I."/>
            <person name="Scazzocchio C."/>
            <person name="Seiboth B."/>
            <person name="vanKuyk P.A."/>
            <person name="Wortman J."/>
            <person name="Dyer P.S."/>
            <person name="Grigoriev I.V."/>
        </authorList>
    </citation>
    <scope>NUCLEOTIDE SEQUENCE [LARGE SCALE GENOMIC DNA]</scope>
    <source>
        <strain evidence="12">DTO 134E9</strain>
    </source>
</reference>
<sequence length="548" mass="60407">MWTTTTGLRGKRLHLAITITSVIGFSLFGYDQGLMSGIISGDQFTKEFPPLAIPDSRADDKSFSQHVNVLRGAVTACYELGCFFGAVFTLMYGERIGRTPLLVAGGLIMVLGTVISTAAFGPHWGLGQFVVGRVISGIGNGMDTATIPVWQSECSRSHNRGFLVCFEGAIIAVGTFVAYWIDFGLSYVDTSVQWRFPVAFQIVFAICVTIGALMLPESPRWFVMRGRDQEALQVLAALNDSTPDGEDVLTDFNLMKADLKSTEDNKASWKTLFTFGKTQEFQRMMIGCSGQFFQQFTGCNAAIYYSTLLFQQNLGMTGKLPLVLGGVFATIYALATIPSFFMIEKVGRRNLFLIGFLGQGLSFIITMGCLIKENEQNSKGAVVGIFLFICFFAFTTLPLPWIYPPEINPLRTRTMAAAASTCTNWITNFAVVMFTPVFSDASKWGIYLFFALVNFIGIPFGYFFYAETAGRELEEVDIIFAKAHVEGKWPFQVAQQMPKLDVAQIADLQRELGLDVPDQHVSSEAEKAEIAISSGDSQEKPYEKNASS</sequence>
<dbReference type="PROSITE" id="PS00216">
    <property type="entry name" value="SUGAR_TRANSPORT_1"/>
    <property type="match status" value="1"/>
</dbReference>
<dbReference type="InterPro" id="IPR050360">
    <property type="entry name" value="MFS_Sugar_Transporters"/>
</dbReference>
<keyword evidence="3 7" id="KW-0813">Transport</keyword>
<keyword evidence="6 9" id="KW-0472">Membrane</keyword>
<dbReference type="InterPro" id="IPR003663">
    <property type="entry name" value="Sugar/inositol_transpt"/>
</dbReference>
<dbReference type="InterPro" id="IPR036259">
    <property type="entry name" value="MFS_trans_sf"/>
</dbReference>